<evidence type="ECO:0000313" key="2">
    <source>
        <dbReference type="Proteomes" id="UP000010319"/>
    </source>
</evidence>
<dbReference type="Proteomes" id="UP000010319">
    <property type="component" value="Unassembled WGS sequence"/>
</dbReference>
<gene>
    <name evidence="1" type="ORF">yberc0001_33870</name>
</gene>
<sequence>MDAMAKAAIEMLKNWSGAPTIREFNFSLQLGESCGCSRSKRD</sequence>
<comment type="caution">
    <text evidence="1">The sequence shown here is derived from an EMBL/GenBank/DDBJ whole genome shotgun (WGS) entry which is preliminary data.</text>
</comment>
<organism evidence="1 2">
    <name type="scientific">Yersinia bercovieri ATCC 43970</name>
    <dbReference type="NCBI Taxonomy" id="349968"/>
    <lineage>
        <taxon>Bacteria</taxon>
        <taxon>Pseudomonadati</taxon>
        <taxon>Pseudomonadota</taxon>
        <taxon>Gammaproteobacteria</taxon>
        <taxon>Enterobacterales</taxon>
        <taxon>Yersiniaceae</taxon>
        <taxon>Yersinia</taxon>
    </lineage>
</organism>
<name>A0ABM9XYK0_YERBE</name>
<proteinExistence type="predicted"/>
<dbReference type="EMBL" id="AALC02000026">
    <property type="protein sequence ID" value="EEQ06497.1"/>
    <property type="molecule type" value="Genomic_DNA"/>
</dbReference>
<protein>
    <submittedName>
        <fullName evidence="1">Periplasmic sugar binding transcriptional regulator, LacI family</fullName>
    </submittedName>
</protein>
<evidence type="ECO:0000313" key="1">
    <source>
        <dbReference type="EMBL" id="EEQ06497.1"/>
    </source>
</evidence>
<keyword evidence="2" id="KW-1185">Reference proteome</keyword>
<reference evidence="1" key="1">
    <citation type="submission" date="2008-12" db="EMBL/GenBank/DDBJ databases">
        <title>Annotation of the Yersinia bercovieri ATCC 43970 genome.</title>
        <authorList>
            <person name="Read T.D."/>
            <person name="Akmal A."/>
            <person name="Bishop-Lilly K."/>
            <person name="Chen P.E."/>
            <person name="Cook C."/>
            <person name="Kiley M.P."/>
            <person name="Lentz S."/>
            <person name="Mateczun A."/>
            <person name="Nagarajan N."/>
            <person name="Nolan N."/>
            <person name="Osborne B.I."/>
            <person name="Pop M."/>
            <person name="Sozhamannan S."/>
            <person name="Stewart A.C."/>
            <person name="Sulakvelidze A."/>
            <person name="Thomason B."/>
            <person name="Willner K."/>
            <person name="Zwick M.E."/>
        </authorList>
    </citation>
    <scope>NUCLEOTIDE SEQUENCE [LARGE SCALE GENOMIC DNA]</scope>
    <source>
        <strain evidence="1">ATCC 43970</strain>
    </source>
</reference>
<accession>A0ABM9XYK0</accession>